<evidence type="ECO:0000313" key="1">
    <source>
        <dbReference type="EMBL" id="GFO15506.1"/>
    </source>
</evidence>
<dbReference type="PANTHER" id="PTHR34094">
    <property type="match status" value="1"/>
</dbReference>
<proteinExistence type="predicted"/>
<comment type="caution">
    <text evidence="1">The sequence shown here is derived from an EMBL/GenBank/DDBJ whole genome shotgun (WGS) entry which is preliminary data.</text>
</comment>
<sequence>MDKVIIEVHFDKTCGAEAPPSHELSHIGDLYKLNVLFDKDAAKMTVTAQATAGVTLPLVCRLWIPLQSDLSAAVISDKDLTVENLEGNIINLVSQNGNCYLKSLKSRSVNVQCSTGNIVSRSTVLGNVVFHAGKSGSITADKLQGSSVICETELGAVAVKSLYADTAVMRTTGGSIHLGQCHGQILLQGGQANVKIDSLEGDIDAGLLTGNVDVHLSRHSNSNIDIKNGKKS</sequence>
<organism evidence="1 2">
    <name type="scientific">Plakobranchus ocellatus</name>
    <dbReference type="NCBI Taxonomy" id="259542"/>
    <lineage>
        <taxon>Eukaryota</taxon>
        <taxon>Metazoa</taxon>
        <taxon>Spiralia</taxon>
        <taxon>Lophotrochozoa</taxon>
        <taxon>Mollusca</taxon>
        <taxon>Gastropoda</taxon>
        <taxon>Heterobranchia</taxon>
        <taxon>Euthyneura</taxon>
        <taxon>Panpulmonata</taxon>
        <taxon>Sacoglossa</taxon>
        <taxon>Placobranchoidea</taxon>
        <taxon>Plakobranchidae</taxon>
        <taxon>Plakobranchus</taxon>
    </lineage>
</organism>
<dbReference type="PANTHER" id="PTHR34094:SF1">
    <property type="entry name" value="PROTEIN FAM185A"/>
    <property type="match status" value="1"/>
</dbReference>
<name>A0AAV4AWL3_9GAST</name>
<gene>
    <name evidence="1" type="ORF">PoB_004201100</name>
</gene>
<keyword evidence="2" id="KW-1185">Reference proteome</keyword>
<dbReference type="Proteomes" id="UP000735302">
    <property type="component" value="Unassembled WGS sequence"/>
</dbReference>
<dbReference type="EMBL" id="BLXT01004610">
    <property type="protein sequence ID" value="GFO15506.1"/>
    <property type="molecule type" value="Genomic_DNA"/>
</dbReference>
<accession>A0AAV4AWL3</accession>
<evidence type="ECO:0000313" key="2">
    <source>
        <dbReference type="Proteomes" id="UP000735302"/>
    </source>
</evidence>
<dbReference type="AlphaFoldDB" id="A0AAV4AWL3"/>
<reference evidence="1 2" key="1">
    <citation type="journal article" date="2021" name="Elife">
        <title>Chloroplast acquisition without the gene transfer in kleptoplastic sea slugs, Plakobranchus ocellatus.</title>
        <authorList>
            <person name="Maeda T."/>
            <person name="Takahashi S."/>
            <person name="Yoshida T."/>
            <person name="Shimamura S."/>
            <person name="Takaki Y."/>
            <person name="Nagai Y."/>
            <person name="Toyoda A."/>
            <person name="Suzuki Y."/>
            <person name="Arimoto A."/>
            <person name="Ishii H."/>
            <person name="Satoh N."/>
            <person name="Nishiyama T."/>
            <person name="Hasebe M."/>
            <person name="Maruyama T."/>
            <person name="Minagawa J."/>
            <person name="Obokata J."/>
            <person name="Shigenobu S."/>
        </authorList>
    </citation>
    <scope>NUCLEOTIDE SEQUENCE [LARGE SCALE GENOMIC DNA]</scope>
</reference>
<protein>
    <submittedName>
        <fullName evidence="1">Protein fam185a-like</fullName>
    </submittedName>
</protein>